<accession>A0A1T4WU02</accession>
<name>A0A1T4WU02_9BACT</name>
<proteinExistence type="predicted"/>
<dbReference type="Pfam" id="PF01551">
    <property type="entry name" value="Peptidase_M23"/>
    <property type="match status" value="1"/>
</dbReference>
<evidence type="ECO:0000313" key="3">
    <source>
        <dbReference type="EMBL" id="SKA80101.1"/>
    </source>
</evidence>
<dbReference type="CDD" id="cd12797">
    <property type="entry name" value="M23_peptidase"/>
    <property type="match status" value="1"/>
</dbReference>
<dbReference type="STRING" id="1121449.SAMN02745704_01301"/>
<dbReference type="InterPro" id="IPR011055">
    <property type="entry name" value="Dup_hybrid_motif"/>
</dbReference>
<dbReference type="PANTHER" id="PTHR21666:SF289">
    <property type="entry name" value="L-ALA--D-GLU ENDOPEPTIDASE"/>
    <property type="match status" value="1"/>
</dbReference>
<dbReference type="SUPFAM" id="SSF51261">
    <property type="entry name" value="Duplicated hybrid motif"/>
    <property type="match status" value="1"/>
</dbReference>
<evidence type="ECO:0000313" key="4">
    <source>
        <dbReference type="Proteomes" id="UP000190027"/>
    </source>
</evidence>
<dbReference type="Proteomes" id="UP000190027">
    <property type="component" value="Unassembled WGS sequence"/>
</dbReference>
<gene>
    <name evidence="3" type="ORF">SAMN02745704_01301</name>
</gene>
<dbReference type="InterPro" id="IPR016047">
    <property type="entry name" value="M23ase_b-sheet_dom"/>
</dbReference>
<dbReference type="RefSeq" id="WP_078716876.1">
    <property type="nucleotide sequence ID" value="NZ_FUYC01000004.1"/>
</dbReference>
<organism evidence="3 4">
    <name type="scientific">Paucidesulfovibrio gracilis DSM 16080</name>
    <dbReference type="NCBI Taxonomy" id="1121449"/>
    <lineage>
        <taxon>Bacteria</taxon>
        <taxon>Pseudomonadati</taxon>
        <taxon>Thermodesulfobacteriota</taxon>
        <taxon>Desulfovibrionia</taxon>
        <taxon>Desulfovibrionales</taxon>
        <taxon>Desulfovibrionaceae</taxon>
        <taxon>Paucidesulfovibrio</taxon>
    </lineage>
</organism>
<dbReference type="InterPro" id="IPR050570">
    <property type="entry name" value="Cell_wall_metabolism_enzyme"/>
</dbReference>
<keyword evidence="4" id="KW-1185">Reference proteome</keyword>
<dbReference type="OrthoDB" id="9765786at2"/>
<evidence type="ECO:0000256" key="1">
    <source>
        <dbReference type="ARBA" id="ARBA00022729"/>
    </source>
</evidence>
<keyword evidence="1" id="KW-0732">Signal</keyword>
<dbReference type="GO" id="GO:0004222">
    <property type="term" value="F:metalloendopeptidase activity"/>
    <property type="evidence" value="ECO:0007669"/>
    <property type="project" value="TreeGrafter"/>
</dbReference>
<dbReference type="PANTHER" id="PTHR21666">
    <property type="entry name" value="PEPTIDASE-RELATED"/>
    <property type="match status" value="1"/>
</dbReference>
<protein>
    <submittedName>
        <fullName evidence="3">Murein DD-endopeptidase MepM and murein hydrolase activator NlpD, contain LysM domain</fullName>
    </submittedName>
</protein>
<dbReference type="EMBL" id="FUYC01000004">
    <property type="protein sequence ID" value="SKA80101.1"/>
    <property type="molecule type" value="Genomic_DNA"/>
</dbReference>
<evidence type="ECO:0000259" key="2">
    <source>
        <dbReference type="Pfam" id="PF01551"/>
    </source>
</evidence>
<keyword evidence="3" id="KW-0378">Hydrolase</keyword>
<reference evidence="3 4" key="1">
    <citation type="submission" date="2017-02" db="EMBL/GenBank/DDBJ databases">
        <authorList>
            <person name="Peterson S.W."/>
        </authorList>
    </citation>
    <scope>NUCLEOTIDE SEQUENCE [LARGE SCALE GENOMIC DNA]</scope>
    <source>
        <strain evidence="3 4">DSM 16080</strain>
    </source>
</reference>
<feature type="domain" description="M23ase beta-sheet core" evidence="2">
    <location>
        <begin position="328"/>
        <end position="422"/>
    </location>
</feature>
<dbReference type="Gene3D" id="2.70.70.10">
    <property type="entry name" value="Glucose Permease (Domain IIA)"/>
    <property type="match status" value="1"/>
</dbReference>
<dbReference type="AlphaFoldDB" id="A0A1T4WU02"/>
<sequence length="441" mass="48812">MNTLHRKPARKGGRIFILLLLAALLCVAGWYVLRDTTPPSLTITPEQGFLNADSQIVITALDEGVGLKRLNIRISQDGRDRVSVDKTFGSTTHKHEEIIPLNGQPLSEGPIEISVRADDGGLFLFSHSRKAEVTLTLDTKAPRIELHSTRHNISQGGSGLVAFGVDEDLRECALHIGDHEFPAYRQEDGSYLCLFGMPWDMGPDDFNPILRAVDLAGNISERNLPHHANARRFRSDRLNLPKSFLVRKGALFQRMFPDDPETDPLGRYIKINNELRRQNRAQLLEIGMNTSPEPLWEGVFTRSPGATTAKFGDNRDYYFEGVAVDNQTHLGVDLANHQNSPIEAANNGTVVFADFLGIYGKCVIVDHGLGLQSLYAHLSRMDVAKGDAVKKGQVVGLSGVTGLAGGDHLHFGIIVSGLPVQPREWWDPSWIRNNITPRLEK</sequence>